<evidence type="ECO:0000313" key="3">
    <source>
        <dbReference type="Proteomes" id="UP000695023"/>
    </source>
</evidence>
<dbReference type="RefSeq" id="XP_005723138.1">
    <property type="nucleotide sequence ID" value="XM_005723081.1"/>
</dbReference>
<dbReference type="GeneID" id="102202526"/>
<feature type="compositionally biased region" description="Low complexity" evidence="2">
    <location>
        <begin position="506"/>
        <end position="523"/>
    </location>
</feature>
<proteinExistence type="predicted"/>
<feature type="region of interest" description="Disordered" evidence="2">
    <location>
        <begin position="339"/>
        <end position="558"/>
    </location>
</feature>
<name>A0A9Y3V6K3_9CICH</name>
<accession>A0A9Y3V6K3</accession>
<feature type="compositionally biased region" description="Low complexity" evidence="2">
    <location>
        <begin position="100"/>
        <end position="120"/>
    </location>
</feature>
<evidence type="ECO:0000313" key="4">
    <source>
        <dbReference type="RefSeq" id="XP_005723138.1"/>
    </source>
</evidence>
<feature type="compositionally biased region" description="Polar residues" evidence="2">
    <location>
        <begin position="174"/>
        <end position="184"/>
    </location>
</feature>
<gene>
    <name evidence="4" type="primary">LOC102202526</name>
</gene>
<feature type="compositionally biased region" description="Low complexity" evidence="2">
    <location>
        <begin position="531"/>
        <end position="542"/>
    </location>
</feature>
<reference evidence="4" key="1">
    <citation type="submission" date="2025-08" db="UniProtKB">
        <authorList>
            <consortium name="RefSeq"/>
        </authorList>
    </citation>
    <scope>IDENTIFICATION</scope>
</reference>
<dbReference type="AlphaFoldDB" id="A0A9Y3V6K3"/>
<feature type="compositionally biased region" description="Basic and acidic residues" evidence="2">
    <location>
        <begin position="390"/>
        <end position="399"/>
    </location>
</feature>
<feature type="region of interest" description="Disordered" evidence="2">
    <location>
        <begin position="99"/>
        <end position="140"/>
    </location>
</feature>
<feature type="compositionally biased region" description="Basic and acidic residues" evidence="2">
    <location>
        <begin position="32"/>
        <end position="56"/>
    </location>
</feature>
<sequence>MEKYFKPVQSPAELDELKPRKIHHHRHHHLHHSQDTQSHRYSKFDDTDRNTDDSRGQPRHHQHSHYLHESPRHDAHYRRQFHHSEEDEIIYDHDTPVTLSRASSSSLSSSSSSSWYTESSANDPFTLSHAERPQHSLSCSNIPDVRIGFREDECSEPIVFATVKHSKKGKLLHESSQQRGNTGFSALDRGHSRSDEAFFQSNDSGGREQSKQNNYGPLYKSASLNRCLAFSEENILLGVSGAPKRAVSSNQLPSKGILKKKETDTDIRKTKSMEVLSPRVAKEQRPGQKGKEITQANTEQARANFLQEKLQFSAFLDEITKSVISPSYLTSLGVNNNKTPAKTSASAPTSNPVKPQLPPKKNRKAPEEKTGQHPKLASRQEKAPFSSSRKHSDCSDPDKLISYAMRNHHGSPPPRHHPHSASQSPQHGSNRKDRRPTSGDRFGRGGPHLTDETSTSPETSQSKQLHHHHHHHQKQQHSQHPHNQHFHQQSYPDSGHQEPSNSPPTSAQGAEAGVGSESSSTKSDSSRARDTASTATSHSSDQSGRHQPQHAGHSQQHRDVLCEADHLQALQEENADLHQNLLQTVVCIESLEAELQRTRDELSHVKEKYKSLLQTHTGTKQANNLLGEHLHIASESLSSERKYLLNRVSNLSSELEDAHRTIAALENINVPCLIKELLEKHFDSAEAVQKFLTTSAANSHSATAQQTDGQPHPPKADKAAHDWLTKPEAGPQRVTAFTPFKQSVPATGNECGLSGQHEPSHSLPFSVAEISTAIYKKMAASYAARPQPIYPQSQQQSSLATNHADTLPDLRQGHVASDNWAGKEELKVTLLEQDTDDVNSVSAQQILDDFMQHLQLHKEAGERKEQQSGQRCRAEVTE</sequence>
<feature type="region of interest" description="Disordered" evidence="2">
    <location>
        <begin position="859"/>
        <end position="878"/>
    </location>
</feature>
<keyword evidence="1" id="KW-0175">Coiled coil</keyword>
<feature type="region of interest" description="Disordered" evidence="2">
    <location>
        <begin position="169"/>
        <end position="216"/>
    </location>
</feature>
<feature type="coiled-coil region" evidence="1">
    <location>
        <begin position="588"/>
        <end position="615"/>
    </location>
</feature>
<protein>
    <submittedName>
        <fullName evidence="4">Uncharacterized protein LOC102202526</fullName>
    </submittedName>
</protein>
<feature type="compositionally biased region" description="Low complexity" evidence="2">
    <location>
        <begin position="698"/>
        <end position="707"/>
    </location>
</feature>
<feature type="compositionally biased region" description="Basic residues" evidence="2">
    <location>
        <begin position="464"/>
        <end position="485"/>
    </location>
</feature>
<evidence type="ECO:0000256" key="2">
    <source>
        <dbReference type="SAM" id="MobiDB-lite"/>
    </source>
</evidence>
<evidence type="ECO:0000256" key="1">
    <source>
        <dbReference type="SAM" id="Coils"/>
    </source>
</evidence>
<feature type="region of interest" description="Disordered" evidence="2">
    <location>
        <begin position="23"/>
        <end position="73"/>
    </location>
</feature>
<organism evidence="3 4">
    <name type="scientific">Pundamilia nyererei</name>
    <dbReference type="NCBI Taxonomy" id="303518"/>
    <lineage>
        <taxon>Eukaryota</taxon>
        <taxon>Metazoa</taxon>
        <taxon>Chordata</taxon>
        <taxon>Craniata</taxon>
        <taxon>Vertebrata</taxon>
        <taxon>Euteleostomi</taxon>
        <taxon>Actinopterygii</taxon>
        <taxon>Neopterygii</taxon>
        <taxon>Teleostei</taxon>
        <taxon>Neoteleostei</taxon>
        <taxon>Acanthomorphata</taxon>
        <taxon>Ovalentaria</taxon>
        <taxon>Cichlomorphae</taxon>
        <taxon>Cichliformes</taxon>
        <taxon>Cichlidae</taxon>
        <taxon>African cichlids</taxon>
        <taxon>Pseudocrenilabrinae</taxon>
        <taxon>Haplochromini</taxon>
        <taxon>Pundamilia</taxon>
    </lineage>
</organism>
<feature type="compositionally biased region" description="Basic residues" evidence="2">
    <location>
        <begin position="406"/>
        <end position="419"/>
    </location>
</feature>
<feature type="region of interest" description="Disordered" evidence="2">
    <location>
        <begin position="698"/>
        <end position="719"/>
    </location>
</feature>
<feature type="compositionally biased region" description="Polar residues" evidence="2">
    <location>
        <begin position="339"/>
        <end position="353"/>
    </location>
</feature>
<dbReference type="Proteomes" id="UP000695023">
    <property type="component" value="Unplaced"/>
</dbReference>
<keyword evidence="3" id="KW-1185">Reference proteome</keyword>